<accession>A0A1M5ULP2</accession>
<sequence length="192" mass="21348">MSITTPFFKSQKTKIAYNPPGGNPTSTSIDSYYLFSWHQDAQNQGHCPVTAFAAAKTEARTQIYSLLASGVSKDQVRHALKVAILLETVPGIADKIGTRDASALSHYYGRKLVQVTADKTTTVELDKLIYEYLETLYGPGRKRFLDEFIADLIPDIASGEKLAQVVRQELLFRLFNPAALLQHYPAHEMARG</sequence>
<dbReference type="OrthoDB" id="9808770at2"/>
<evidence type="ECO:0000313" key="1">
    <source>
        <dbReference type="EMBL" id="SHH63788.1"/>
    </source>
</evidence>
<dbReference type="EMBL" id="FQXG01000003">
    <property type="protein sequence ID" value="SHH63788.1"/>
    <property type="molecule type" value="Genomic_DNA"/>
</dbReference>
<organism evidence="1 2">
    <name type="scientific">Ferrimonas marina</name>
    <dbReference type="NCBI Taxonomy" id="299255"/>
    <lineage>
        <taxon>Bacteria</taxon>
        <taxon>Pseudomonadati</taxon>
        <taxon>Pseudomonadota</taxon>
        <taxon>Gammaproteobacteria</taxon>
        <taxon>Alteromonadales</taxon>
        <taxon>Ferrimonadaceae</taxon>
        <taxon>Ferrimonas</taxon>
    </lineage>
</organism>
<dbReference type="RefSeq" id="WP_067654988.1">
    <property type="nucleotide sequence ID" value="NZ_FQXG01000003.1"/>
</dbReference>
<reference evidence="2" key="1">
    <citation type="submission" date="2016-11" db="EMBL/GenBank/DDBJ databases">
        <authorList>
            <person name="Varghese N."/>
            <person name="Submissions S."/>
        </authorList>
    </citation>
    <scope>NUCLEOTIDE SEQUENCE [LARGE SCALE GENOMIC DNA]</scope>
    <source>
        <strain evidence="2">DSM 16917</strain>
    </source>
</reference>
<proteinExistence type="predicted"/>
<evidence type="ECO:0000313" key="2">
    <source>
        <dbReference type="Proteomes" id="UP000184268"/>
    </source>
</evidence>
<dbReference type="AlphaFoldDB" id="A0A1M5ULP2"/>
<gene>
    <name evidence="1" type="ORF">SAMN02745129_2625</name>
</gene>
<keyword evidence="2" id="KW-1185">Reference proteome</keyword>
<name>A0A1M5ULP2_9GAMM</name>
<protein>
    <submittedName>
        <fullName evidence="1">Uncharacterized protein</fullName>
    </submittedName>
</protein>
<dbReference type="Proteomes" id="UP000184268">
    <property type="component" value="Unassembled WGS sequence"/>
</dbReference>